<keyword evidence="2" id="KW-1185">Reference proteome</keyword>
<protein>
    <recommendedName>
        <fullName evidence="3">Retrovirus-related Pol polyprotein from transposon TNT 1-94</fullName>
    </recommendedName>
</protein>
<evidence type="ECO:0008006" key="3">
    <source>
        <dbReference type="Google" id="ProtNLM"/>
    </source>
</evidence>
<dbReference type="AlphaFoldDB" id="A0A453EM98"/>
<dbReference type="STRING" id="200361.A0A453EM98"/>
<dbReference type="PANTHER" id="PTHR11439:SF515">
    <property type="entry name" value="GAG-POL POLYPROTEIN"/>
    <property type="match status" value="1"/>
</dbReference>
<reference evidence="2" key="1">
    <citation type="journal article" date="2014" name="Science">
        <title>Ancient hybridizations among the ancestral genomes of bread wheat.</title>
        <authorList>
            <consortium name="International Wheat Genome Sequencing Consortium,"/>
            <person name="Marcussen T."/>
            <person name="Sandve S.R."/>
            <person name="Heier L."/>
            <person name="Spannagl M."/>
            <person name="Pfeifer M."/>
            <person name="Jakobsen K.S."/>
            <person name="Wulff B.B."/>
            <person name="Steuernagel B."/>
            <person name="Mayer K.F."/>
            <person name="Olsen O.A."/>
        </authorList>
    </citation>
    <scope>NUCLEOTIDE SEQUENCE [LARGE SCALE GENOMIC DNA]</scope>
    <source>
        <strain evidence="2">cv. AL8/78</strain>
    </source>
</reference>
<reference evidence="1" key="3">
    <citation type="journal article" date="2017" name="Nature">
        <title>Genome sequence of the progenitor of the wheat D genome Aegilops tauschii.</title>
        <authorList>
            <person name="Luo M.C."/>
            <person name="Gu Y.Q."/>
            <person name="Puiu D."/>
            <person name="Wang H."/>
            <person name="Twardziok S.O."/>
            <person name="Deal K.R."/>
            <person name="Huo N."/>
            <person name="Zhu T."/>
            <person name="Wang L."/>
            <person name="Wang Y."/>
            <person name="McGuire P.E."/>
            <person name="Liu S."/>
            <person name="Long H."/>
            <person name="Ramasamy R.K."/>
            <person name="Rodriguez J.C."/>
            <person name="Van S.L."/>
            <person name="Yuan L."/>
            <person name="Wang Z."/>
            <person name="Xia Z."/>
            <person name="Xiao L."/>
            <person name="Anderson O.D."/>
            <person name="Ouyang S."/>
            <person name="Liang Y."/>
            <person name="Zimin A.V."/>
            <person name="Pertea G."/>
            <person name="Qi P."/>
            <person name="Bennetzen J.L."/>
            <person name="Dai X."/>
            <person name="Dawson M.W."/>
            <person name="Muller H.G."/>
            <person name="Kugler K."/>
            <person name="Rivarola-Duarte L."/>
            <person name="Spannagl M."/>
            <person name="Mayer K.F.X."/>
            <person name="Lu F.H."/>
            <person name="Bevan M.W."/>
            <person name="Leroy P."/>
            <person name="Li P."/>
            <person name="You F.M."/>
            <person name="Sun Q."/>
            <person name="Liu Z."/>
            <person name="Lyons E."/>
            <person name="Wicker T."/>
            <person name="Salzberg S.L."/>
            <person name="Devos K.M."/>
            <person name="Dvorak J."/>
        </authorList>
    </citation>
    <scope>NUCLEOTIDE SEQUENCE [LARGE SCALE GENOMIC DNA]</scope>
    <source>
        <strain evidence="1">cv. AL8/78</strain>
    </source>
</reference>
<name>A0A453EM98_AEGTS</name>
<organism evidence="1 2">
    <name type="scientific">Aegilops tauschii subsp. strangulata</name>
    <name type="common">Goatgrass</name>
    <dbReference type="NCBI Taxonomy" id="200361"/>
    <lineage>
        <taxon>Eukaryota</taxon>
        <taxon>Viridiplantae</taxon>
        <taxon>Streptophyta</taxon>
        <taxon>Embryophyta</taxon>
        <taxon>Tracheophyta</taxon>
        <taxon>Spermatophyta</taxon>
        <taxon>Magnoliopsida</taxon>
        <taxon>Liliopsida</taxon>
        <taxon>Poales</taxon>
        <taxon>Poaceae</taxon>
        <taxon>BOP clade</taxon>
        <taxon>Pooideae</taxon>
        <taxon>Triticodae</taxon>
        <taxon>Triticeae</taxon>
        <taxon>Triticinae</taxon>
        <taxon>Aegilops</taxon>
    </lineage>
</organism>
<evidence type="ECO:0000313" key="1">
    <source>
        <dbReference type="EnsemblPlants" id="AET3Gv20397700.1"/>
    </source>
</evidence>
<reference evidence="2" key="2">
    <citation type="journal article" date="2017" name="Nat. Plants">
        <title>The Aegilops tauschii genome reveals multiple impacts of transposons.</title>
        <authorList>
            <person name="Zhao G."/>
            <person name="Zou C."/>
            <person name="Li K."/>
            <person name="Wang K."/>
            <person name="Li T."/>
            <person name="Gao L."/>
            <person name="Zhang X."/>
            <person name="Wang H."/>
            <person name="Yang Z."/>
            <person name="Liu X."/>
            <person name="Jiang W."/>
            <person name="Mao L."/>
            <person name="Kong X."/>
            <person name="Jiao Y."/>
            <person name="Jia J."/>
        </authorList>
    </citation>
    <scope>NUCLEOTIDE SEQUENCE [LARGE SCALE GENOMIC DNA]</scope>
    <source>
        <strain evidence="2">cv. AL8/78</strain>
    </source>
</reference>
<sequence length="193" mass="21712">MERPTTDHMAAIRHILRSVKGTLNLGCFYEKGARENPQLLGYCDSDLAGDVDDRKSTTGMIFFLGGSPITWATQKQRVVALSSCEAEYVAAASAACQAVWLARLLGELLNREPDRVLLKVDNQSAIALCKNPVFHERSKHIDIRYHYVRSCVEEEQISVEHVRTEAQLADILTKPLARVRFQEMKEKIGLQNV</sequence>
<reference evidence="1" key="4">
    <citation type="submission" date="2019-03" db="UniProtKB">
        <authorList>
            <consortium name="EnsemblPlants"/>
        </authorList>
    </citation>
    <scope>IDENTIFICATION</scope>
</reference>
<reference evidence="1" key="5">
    <citation type="journal article" date="2021" name="G3 (Bethesda)">
        <title>Aegilops tauschii genome assembly Aet v5.0 features greater sequence contiguity and improved annotation.</title>
        <authorList>
            <person name="Wang L."/>
            <person name="Zhu T."/>
            <person name="Rodriguez J.C."/>
            <person name="Deal K.R."/>
            <person name="Dubcovsky J."/>
            <person name="McGuire P.E."/>
            <person name="Lux T."/>
            <person name="Spannagl M."/>
            <person name="Mayer K.F.X."/>
            <person name="Baldrich P."/>
            <person name="Meyers B.C."/>
            <person name="Huo N."/>
            <person name="Gu Y.Q."/>
            <person name="Zhou H."/>
            <person name="Devos K.M."/>
            <person name="Bennetzen J.L."/>
            <person name="Unver T."/>
            <person name="Budak H."/>
            <person name="Gulick P.J."/>
            <person name="Galiba G."/>
            <person name="Kalapos B."/>
            <person name="Nelson D.R."/>
            <person name="Li P."/>
            <person name="You F.M."/>
            <person name="Luo M.C."/>
            <person name="Dvorak J."/>
        </authorList>
    </citation>
    <scope>NUCLEOTIDE SEQUENCE [LARGE SCALE GENOMIC DNA]</scope>
    <source>
        <strain evidence="1">cv. AL8/78</strain>
    </source>
</reference>
<proteinExistence type="predicted"/>
<dbReference type="Proteomes" id="UP000015105">
    <property type="component" value="Chromosome 3D"/>
</dbReference>
<dbReference type="Gramene" id="AET3Gv20397700.1">
    <property type="protein sequence ID" value="AET3Gv20397700.1"/>
    <property type="gene ID" value="AET3Gv20397700"/>
</dbReference>
<accession>A0A453EM98</accession>
<dbReference type="EnsemblPlants" id="AET3Gv20397700.1">
    <property type="protein sequence ID" value="AET3Gv20397700.1"/>
    <property type="gene ID" value="AET3Gv20397700"/>
</dbReference>
<dbReference type="PANTHER" id="PTHR11439">
    <property type="entry name" value="GAG-POL-RELATED RETROTRANSPOSON"/>
    <property type="match status" value="1"/>
</dbReference>
<evidence type="ECO:0000313" key="2">
    <source>
        <dbReference type="Proteomes" id="UP000015105"/>
    </source>
</evidence>
<dbReference type="CDD" id="cd09272">
    <property type="entry name" value="RNase_HI_RT_Ty1"/>
    <property type="match status" value="1"/>
</dbReference>